<dbReference type="EMBL" id="JX294942">
    <property type="protein sequence ID" value="AFS30728.1"/>
    <property type="molecule type" value="mRNA"/>
</dbReference>
<dbReference type="AlphaFoldDB" id="J9XN32"/>
<accession>J9XN32</accession>
<gene>
    <name evidence="3" type="primary">LysM10</name>
</gene>
<feature type="domain" description="LysM" evidence="2">
    <location>
        <begin position="93"/>
        <end position="138"/>
    </location>
</feature>
<dbReference type="SMART" id="SM00257">
    <property type="entry name" value="LysM"/>
    <property type="match status" value="2"/>
</dbReference>
<evidence type="ECO:0000313" key="3">
    <source>
        <dbReference type="EMBL" id="AFS30728.1"/>
    </source>
</evidence>
<dbReference type="Pfam" id="PF01476">
    <property type="entry name" value="LysM"/>
    <property type="match status" value="2"/>
</dbReference>
<organism evidence="3">
    <name type="scientific">Drepanopeziza brunnea f. sp. 'multigermtubi'</name>
    <dbReference type="NCBI Taxonomy" id="698441"/>
    <lineage>
        <taxon>Eukaryota</taxon>
        <taxon>Fungi</taxon>
        <taxon>Dikarya</taxon>
        <taxon>Ascomycota</taxon>
        <taxon>Pezizomycotina</taxon>
        <taxon>Leotiomycetes</taxon>
        <taxon>Helotiales</taxon>
        <taxon>Drepanopezizaceae</taxon>
        <taxon>Drepanopeziza</taxon>
    </lineage>
</organism>
<dbReference type="InterPro" id="IPR018392">
    <property type="entry name" value="LysM"/>
</dbReference>
<evidence type="ECO:0000259" key="2">
    <source>
        <dbReference type="PROSITE" id="PS51782"/>
    </source>
</evidence>
<feature type="chain" id="PRO_5003828505" evidence="1">
    <location>
        <begin position="19"/>
        <end position="143"/>
    </location>
</feature>
<dbReference type="KEGG" id="mbe:MBM_00667"/>
<evidence type="ECO:0000256" key="1">
    <source>
        <dbReference type="SAM" id="SignalP"/>
    </source>
</evidence>
<keyword evidence="1" id="KW-0732">Signal</keyword>
<name>J9XN32_9HELO</name>
<feature type="signal peptide" evidence="1">
    <location>
        <begin position="1"/>
        <end position="18"/>
    </location>
</feature>
<dbReference type="SUPFAM" id="SSF54106">
    <property type="entry name" value="LysM domain"/>
    <property type="match status" value="1"/>
</dbReference>
<proteinExistence type="evidence at transcript level"/>
<dbReference type="CDD" id="cd00118">
    <property type="entry name" value="LysM"/>
    <property type="match status" value="1"/>
</dbReference>
<sequence length="143" mass="15741">MHFNNNLLLLAFFGAATALRRTCKVDNIPTKGSGTYTAKGTDTWRNIAADFCTDLGELEARNNVSPIKEGNIIRVPCRARPRDCLRIPNENVGYYTVAQGDTIDNIASDFCSDAKNLSFLNPDVIKDNSVSQGKVIKVPCSWN</sequence>
<dbReference type="Gene3D" id="3.10.350.10">
    <property type="entry name" value="LysM domain"/>
    <property type="match status" value="1"/>
</dbReference>
<dbReference type="RefSeq" id="XP_007288556.1">
    <property type="nucleotide sequence ID" value="XM_007288494.1"/>
</dbReference>
<reference evidence="3" key="1">
    <citation type="submission" date="2012-07" db="EMBL/GenBank/DDBJ databases">
        <title>The Marssonina brunnea LysM effectors prevent chitin-triggered plant immunity.</title>
        <authorList>
            <person name="Jiang C."/>
            <person name="Cheng Q."/>
            <person name="Cao Y."/>
            <person name="Zhu S."/>
            <person name="Tan B."/>
            <person name="Huang M."/>
            <person name="Wu R."/>
            <person name="Zhou Y."/>
            <person name="Zhang S."/>
            <person name="Xu L."/>
        </authorList>
    </citation>
    <scope>NUCLEOTIDE SEQUENCE</scope>
    <source>
        <strain evidence="3">M6</strain>
    </source>
</reference>
<dbReference type="InterPro" id="IPR036779">
    <property type="entry name" value="LysM_dom_sf"/>
</dbReference>
<dbReference type="PROSITE" id="PS51782">
    <property type="entry name" value="LYSM"/>
    <property type="match status" value="1"/>
</dbReference>
<protein>
    <submittedName>
        <fullName evidence="3">LysM10p</fullName>
    </submittedName>
</protein>